<accession>A0A2K8KX49</accession>
<dbReference type="Gene3D" id="3.40.50.300">
    <property type="entry name" value="P-loop containing nucleotide triphosphate hydrolases"/>
    <property type="match status" value="1"/>
</dbReference>
<evidence type="ECO:0000256" key="5">
    <source>
        <dbReference type="ARBA" id="ARBA00022694"/>
    </source>
</evidence>
<feature type="region of interest" description="Interaction with substrate tRNA" evidence="10">
    <location>
        <begin position="161"/>
        <end position="165"/>
    </location>
</feature>
<comment type="caution">
    <text evidence="10">Lacks conserved residue(s) required for the propagation of feature annotation.</text>
</comment>
<dbReference type="Pfam" id="PF01715">
    <property type="entry name" value="IPPT"/>
    <property type="match status" value="1"/>
</dbReference>
<keyword evidence="7 10" id="KW-0067">ATP-binding</keyword>
<evidence type="ECO:0000313" key="15">
    <source>
        <dbReference type="Proteomes" id="UP000231701"/>
    </source>
</evidence>
<feature type="binding site" evidence="10">
    <location>
        <begin position="14"/>
        <end position="19"/>
    </location>
    <ligand>
        <name>substrate</name>
    </ligand>
</feature>
<dbReference type="HAMAP" id="MF_00185">
    <property type="entry name" value="IPP_trans"/>
    <property type="match status" value="1"/>
</dbReference>
<dbReference type="EC" id="2.5.1.75" evidence="10"/>
<dbReference type="RefSeq" id="WP_100277327.1">
    <property type="nucleotide sequence ID" value="NZ_CP018799.1"/>
</dbReference>
<evidence type="ECO:0000256" key="3">
    <source>
        <dbReference type="ARBA" id="ARBA00005842"/>
    </source>
</evidence>
<feature type="site" description="Interaction with substrate tRNA" evidence="10">
    <location>
        <position position="125"/>
    </location>
</feature>
<evidence type="ECO:0000256" key="6">
    <source>
        <dbReference type="ARBA" id="ARBA00022741"/>
    </source>
</evidence>
<feature type="region of interest" description="Interaction with substrate tRNA" evidence="10">
    <location>
        <begin position="37"/>
        <end position="40"/>
    </location>
</feature>
<protein>
    <recommendedName>
        <fullName evidence="10">tRNA dimethylallyltransferase</fullName>
        <ecNumber evidence="10">2.5.1.75</ecNumber>
    </recommendedName>
    <alternativeName>
        <fullName evidence="10">Dimethylallyl diphosphate:tRNA dimethylallyltransferase</fullName>
        <shortName evidence="10">DMAPP:tRNA dimethylallyltransferase</shortName>
        <shortName evidence="10">DMATase</shortName>
    </alternativeName>
    <alternativeName>
        <fullName evidence="10">Isopentenyl-diphosphate:tRNA isopentenyltransferase</fullName>
        <shortName evidence="10">IPP transferase</shortName>
        <shortName evidence="10">IPPT</shortName>
        <shortName evidence="10">IPTase</shortName>
    </alternativeName>
</protein>
<organism evidence="14 15">
    <name type="scientific">Mariprofundus aestuarium</name>
    <dbReference type="NCBI Taxonomy" id="1921086"/>
    <lineage>
        <taxon>Bacteria</taxon>
        <taxon>Pseudomonadati</taxon>
        <taxon>Pseudomonadota</taxon>
        <taxon>Candidatius Mariprofundia</taxon>
        <taxon>Mariprofundales</taxon>
        <taxon>Mariprofundaceae</taxon>
        <taxon>Mariprofundus</taxon>
    </lineage>
</organism>
<dbReference type="InterPro" id="IPR018022">
    <property type="entry name" value="IPT"/>
</dbReference>
<evidence type="ECO:0000256" key="9">
    <source>
        <dbReference type="ARBA" id="ARBA00049563"/>
    </source>
</evidence>
<dbReference type="SUPFAM" id="SSF52540">
    <property type="entry name" value="P-loop containing nucleoside triphosphate hydrolases"/>
    <property type="match status" value="2"/>
</dbReference>
<dbReference type="KEGG" id="maes:Ga0123461_1014"/>
<evidence type="ECO:0000256" key="1">
    <source>
        <dbReference type="ARBA" id="ARBA00001946"/>
    </source>
</evidence>
<dbReference type="GO" id="GO:0006400">
    <property type="term" value="P:tRNA modification"/>
    <property type="evidence" value="ECO:0007669"/>
    <property type="project" value="TreeGrafter"/>
</dbReference>
<dbReference type="OrthoDB" id="5289568at2"/>
<gene>
    <name evidence="10" type="primary">miaA</name>
    <name evidence="14" type="ORF">Ga0123461_1014</name>
</gene>
<comment type="similarity">
    <text evidence="3 10 13">Belongs to the IPP transferase family.</text>
</comment>
<evidence type="ECO:0000256" key="13">
    <source>
        <dbReference type="RuleBase" id="RU003785"/>
    </source>
</evidence>
<keyword evidence="8 10" id="KW-0460">Magnesium</keyword>
<evidence type="ECO:0000256" key="11">
    <source>
        <dbReference type="RuleBase" id="RU003783"/>
    </source>
</evidence>
<comment type="function">
    <text evidence="2 10 12">Catalyzes the transfer of a dimethylallyl group onto the adenine at position 37 in tRNAs that read codons beginning with uridine, leading to the formation of N6-(dimethylallyl)adenosine (i(6)A).</text>
</comment>
<keyword evidence="5 10" id="KW-0819">tRNA processing</keyword>
<dbReference type="NCBIfam" id="TIGR00174">
    <property type="entry name" value="miaA"/>
    <property type="match status" value="1"/>
</dbReference>
<comment type="subunit">
    <text evidence="10">Monomer.</text>
</comment>
<evidence type="ECO:0000256" key="2">
    <source>
        <dbReference type="ARBA" id="ARBA00003213"/>
    </source>
</evidence>
<keyword evidence="15" id="KW-1185">Reference proteome</keyword>
<dbReference type="InterPro" id="IPR039657">
    <property type="entry name" value="Dimethylallyltransferase"/>
</dbReference>
<keyword evidence="4 10" id="KW-0808">Transferase</keyword>
<evidence type="ECO:0000256" key="7">
    <source>
        <dbReference type="ARBA" id="ARBA00022840"/>
    </source>
</evidence>
<feature type="binding site" evidence="10">
    <location>
        <begin position="12"/>
        <end position="19"/>
    </location>
    <ligand>
        <name>ATP</name>
        <dbReference type="ChEBI" id="CHEBI:30616"/>
    </ligand>
</feature>
<feature type="site" description="Interaction with substrate tRNA" evidence="10">
    <location>
        <position position="103"/>
    </location>
</feature>
<dbReference type="EMBL" id="CP018799">
    <property type="protein sequence ID" value="ATX79433.1"/>
    <property type="molecule type" value="Genomic_DNA"/>
</dbReference>
<dbReference type="Proteomes" id="UP000231701">
    <property type="component" value="Chromosome"/>
</dbReference>
<dbReference type="PANTHER" id="PTHR11088">
    <property type="entry name" value="TRNA DIMETHYLALLYLTRANSFERASE"/>
    <property type="match status" value="1"/>
</dbReference>
<name>A0A2K8KX49_MARES</name>
<dbReference type="GO" id="GO:0052381">
    <property type="term" value="F:tRNA dimethylallyltransferase activity"/>
    <property type="evidence" value="ECO:0007669"/>
    <property type="project" value="UniProtKB-UniRule"/>
</dbReference>
<evidence type="ECO:0000313" key="14">
    <source>
        <dbReference type="EMBL" id="ATX79433.1"/>
    </source>
</evidence>
<reference evidence="14 15" key="1">
    <citation type="submission" date="2016-12" db="EMBL/GenBank/DDBJ databases">
        <title>Isolation and genomic insights into novel planktonic Zetaproteobacteria from stratified waters of the Chesapeake Bay.</title>
        <authorList>
            <person name="McAllister S.M."/>
            <person name="Kato S."/>
            <person name="Chan C.S."/>
            <person name="Chiu B.K."/>
            <person name="Field E.K."/>
        </authorList>
    </citation>
    <scope>NUCLEOTIDE SEQUENCE [LARGE SCALE GENOMIC DNA]</scope>
    <source>
        <strain evidence="14 15">CP-5</strain>
    </source>
</reference>
<comment type="catalytic activity">
    <reaction evidence="9 10 11">
        <text>adenosine(37) in tRNA + dimethylallyl diphosphate = N(6)-dimethylallyladenosine(37) in tRNA + diphosphate</text>
        <dbReference type="Rhea" id="RHEA:26482"/>
        <dbReference type="Rhea" id="RHEA-COMP:10162"/>
        <dbReference type="Rhea" id="RHEA-COMP:10375"/>
        <dbReference type="ChEBI" id="CHEBI:33019"/>
        <dbReference type="ChEBI" id="CHEBI:57623"/>
        <dbReference type="ChEBI" id="CHEBI:74411"/>
        <dbReference type="ChEBI" id="CHEBI:74415"/>
        <dbReference type="EC" id="2.5.1.75"/>
    </reaction>
</comment>
<dbReference type="GO" id="GO:0005524">
    <property type="term" value="F:ATP binding"/>
    <property type="evidence" value="ECO:0007669"/>
    <property type="project" value="UniProtKB-UniRule"/>
</dbReference>
<evidence type="ECO:0000256" key="4">
    <source>
        <dbReference type="ARBA" id="ARBA00022679"/>
    </source>
</evidence>
<comment type="cofactor">
    <cofactor evidence="1 10">
        <name>Mg(2+)</name>
        <dbReference type="ChEBI" id="CHEBI:18420"/>
    </cofactor>
</comment>
<evidence type="ECO:0000256" key="10">
    <source>
        <dbReference type="HAMAP-Rule" id="MF_00185"/>
    </source>
</evidence>
<sequence length="306" mass="34127">MTHALKAVALMGATGTGKSALAMRLAAQSQTAIICCDSMQLYRGLDIGTAKPTEAERKEVAHYLVDCCEMPDLYSAARWAQEARLVIKSENEQGRTPLIVGGTGLYLKALLQGFADIPDEKEAVRKKFEMLQWVEGTEGLFSYLQEHDAVMAARLEANDSQRIMRALCVLESTGRSLADWQAEASSQVVTIDCPVFVIDVERELLRERLAARCQAMMEAGWLDEVRWLAALSLPDTHPAMRAVGYRQLLDHLKGDLSLEKAVSDTVTATRRYAKRQVTWFNHQTPDAVHGSAEDLKDNMMEILRNR</sequence>
<dbReference type="AlphaFoldDB" id="A0A2K8KX49"/>
<dbReference type="InterPro" id="IPR027417">
    <property type="entry name" value="P-loop_NTPase"/>
</dbReference>
<proteinExistence type="inferred from homology"/>
<evidence type="ECO:0000256" key="8">
    <source>
        <dbReference type="ARBA" id="ARBA00022842"/>
    </source>
</evidence>
<dbReference type="Gene3D" id="1.10.20.140">
    <property type="match status" value="1"/>
</dbReference>
<dbReference type="PANTHER" id="PTHR11088:SF60">
    <property type="entry name" value="TRNA DIMETHYLALLYLTRANSFERASE"/>
    <property type="match status" value="1"/>
</dbReference>
<keyword evidence="6 10" id="KW-0547">Nucleotide-binding</keyword>
<evidence type="ECO:0000256" key="12">
    <source>
        <dbReference type="RuleBase" id="RU003784"/>
    </source>
</evidence>